<evidence type="ECO:0000313" key="3">
    <source>
        <dbReference type="EMBL" id="CDH44433.1"/>
    </source>
</evidence>
<protein>
    <recommendedName>
        <fullName evidence="5">DUF262 domain-containing protein</fullName>
    </recommendedName>
</protein>
<keyword evidence="4" id="KW-1185">Reference proteome</keyword>
<dbReference type="OrthoDB" id="9798761at2"/>
<name>A0A7U7G9K3_9GAMM</name>
<proteinExistence type="predicted"/>
<dbReference type="AlphaFoldDB" id="A0A7U7G9K3"/>
<evidence type="ECO:0000259" key="2">
    <source>
        <dbReference type="Pfam" id="PF07510"/>
    </source>
</evidence>
<dbReference type="Pfam" id="PF03235">
    <property type="entry name" value="GmrSD_N"/>
    <property type="match status" value="1"/>
</dbReference>
<evidence type="ECO:0008006" key="5">
    <source>
        <dbReference type="Google" id="ProtNLM"/>
    </source>
</evidence>
<dbReference type="InterPro" id="IPR004919">
    <property type="entry name" value="GmrSD_N"/>
</dbReference>
<reference evidence="3 4" key="1">
    <citation type="journal article" date="2014" name="ISME J.">
        <title>Candidatus Competibacter-lineage genomes retrieved from metagenomes reveal functional metabolic diversity.</title>
        <authorList>
            <person name="McIlroy S.J."/>
            <person name="Albertsen M."/>
            <person name="Andresen E.K."/>
            <person name="Saunders A.M."/>
            <person name="Kristiansen R."/>
            <person name="Stokholm-Bjerregaard M."/>
            <person name="Nielsen K.L."/>
            <person name="Nielsen P.H."/>
        </authorList>
    </citation>
    <scope>NUCLEOTIDE SEQUENCE [LARGE SCALE GENOMIC DNA]</scope>
    <source>
        <strain evidence="3 4">Run_B_J11</strain>
    </source>
</reference>
<dbReference type="EMBL" id="CBTK010000077">
    <property type="protein sequence ID" value="CDH44433.1"/>
    <property type="molecule type" value="Genomic_DNA"/>
</dbReference>
<evidence type="ECO:0000313" key="4">
    <source>
        <dbReference type="Proteomes" id="UP000019184"/>
    </source>
</evidence>
<comment type="caution">
    <text evidence="3">The sequence shown here is derived from an EMBL/GenBank/DDBJ whole genome shotgun (WGS) entry which is preliminary data.</text>
</comment>
<dbReference type="Pfam" id="PF07510">
    <property type="entry name" value="GmrSD_C"/>
    <property type="match status" value="1"/>
</dbReference>
<accession>A0A7U7G9K3</accession>
<dbReference type="PANTHER" id="PTHR35149">
    <property type="entry name" value="SLL5132 PROTEIN"/>
    <property type="match status" value="1"/>
</dbReference>
<evidence type="ECO:0000259" key="1">
    <source>
        <dbReference type="Pfam" id="PF03235"/>
    </source>
</evidence>
<dbReference type="InterPro" id="IPR011089">
    <property type="entry name" value="GmrSD_C"/>
</dbReference>
<feature type="domain" description="GmrSD restriction endonucleases N-terminal" evidence="1">
    <location>
        <begin position="14"/>
        <end position="244"/>
    </location>
</feature>
<organism evidence="3 4">
    <name type="scientific">Candidatus Contendobacter odensis Run_B_J11</name>
    <dbReference type="NCBI Taxonomy" id="1400861"/>
    <lineage>
        <taxon>Bacteria</taxon>
        <taxon>Pseudomonadati</taxon>
        <taxon>Pseudomonadota</taxon>
        <taxon>Gammaproteobacteria</taxon>
        <taxon>Candidatus Competibacteraceae</taxon>
        <taxon>Candidatus Contendibacter</taxon>
    </lineage>
</organism>
<dbReference type="RefSeq" id="WP_034431600.1">
    <property type="nucleotide sequence ID" value="NZ_CBTK010000077.1"/>
</dbReference>
<dbReference type="PANTHER" id="PTHR35149:SF2">
    <property type="entry name" value="DUF262 DOMAIN-CONTAINING PROTEIN"/>
    <property type="match status" value="1"/>
</dbReference>
<dbReference type="Proteomes" id="UP000019184">
    <property type="component" value="Unassembled WGS sequence"/>
</dbReference>
<feature type="domain" description="GmrSD restriction endonucleases C-terminal" evidence="2">
    <location>
        <begin position="426"/>
        <end position="561"/>
    </location>
</feature>
<gene>
    <name evidence="3" type="ORF">BN874_1680009</name>
</gene>
<sequence length="573" mass="66196">MSATNFNTKNDTLRKLLGNGLTYRIPRFQRDYSWGEDEWDDLWQDILGTIAVGGEPAHYMGYLVLQSADDRVFDVIDGQQRLTTLSIIVLAALKNLQRLIDEDKDPDRTQQRFNQLRQTYIGYLDPVTLVPRSKLTLNRNNDNYYQTYLVPLAEHLPQRRIRASEHSLRKAFEWFDRHVRDYVKANPSEDVGRIIAQLIESMSDRLFFTVITVTDELNAYKVFETLNARGVRLSATDLLKNYLFSVLHRQREHEHELKNLEDRWENMVGRLGSESLPDFLRMHWNSRNAFVRQSELFKVIRGQVDTREQVFELLRGMDEDVDLYLALTSPEGSQWPPAWRDHASKLRMFSVRQPFPLLMAAKRRLTDPEFEILLRACVMISFRYNVIGGLHTGDQERVYHSVAQRIANGTLTTSASVLDALKSIYPADEAFRAAFADKFIKTTASRNKKIVRYILCALEKQASGQDFEFESASYNLEHILPQNPVAGWETFTDEELDAFVYRLGNMALMETGRNREVGNADYTAKKAAYAVSTFSLTHKVAEENEDWTPSRIEARQRALANIATCVWRVAQLA</sequence>